<protein>
    <recommendedName>
        <fullName evidence="2">DUF523 domain-containing protein</fullName>
    </recommendedName>
</protein>
<organism evidence="1">
    <name type="scientific">uncultured Eubacteriales bacterium</name>
    <dbReference type="NCBI Taxonomy" id="172733"/>
    <lineage>
        <taxon>Bacteria</taxon>
        <taxon>Bacillati</taxon>
        <taxon>Bacillota</taxon>
        <taxon>Clostridia</taxon>
        <taxon>Eubacteriales</taxon>
        <taxon>environmental samples</taxon>
    </lineage>
</organism>
<reference evidence="1" key="1">
    <citation type="submission" date="2016-04" db="EMBL/GenBank/DDBJ databases">
        <authorList>
            <person name="Evans L.H."/>
            <person name="Alamgir A."/>
            <person name="Owens N."/>
            <person name="Weber N.D."/>
            <person name="Virtaneva K."/>
            <person name="Barbian K."/>
            <person name="Babar A."/>
            <person name="Rosenke K."/>
        </authorList>
    </citation>
    <scope>NUCLEOTIDE SEQUENCE</scope>
    <source>
        <strain evidence="1">86</strain>
    </source>
</reference>
<dbReference type="AlphaFoldDB" id="A0A212KGK3"/>
<proteinExistence type="predicted"/>
<evidence type="ECO:0000313" key="1">
    <source>
        <dbReference type="EMBL" id="SBW10771.1"/>
    </source>
</evidence>
<sequence>MKQKILFVSNCVLNTGAKVVMYNKEQMEAEESLRKRFLHQAVDAQIQLVQLPCPELTLYGSRRWGHTKSQFNNPFFRAHCRKLLEPVLMELEEYLSNPQRFEVLGFIGIDGSPSCGVDYTGEGPSGGSMRSRNDLDEVIAQGRLIKEPGVLFEVISEMLAERGIDMKLTGLFAPEEEKVLSLVK</sequence>
<dbReference type="NCBIfam" id="NF045597">
    <property type="entry name" value="TudS_rel_CD3072"/>
    <property type="match status" value="1"/>
</dbReference>
<accession>A0A212KGK3</accession>
<evidence type="ECO:0008006" key="2">
    <source>
        <dbReference type="Google" id="ProtNLM"/>
    </source>
</evidence>
<dbReference type="EMBL" id="FLUN01000001">
    <property type="protein sequence ID" value="SBW10771.1"/>
    <property type="molecule type" value="Genomic_DNA"/>
</dbReference>
<dbReference type="InterPro" id="IPR054648">
    <property type="entry name" value="TudS-rel"/>
</dbReference>
<gene>
    <name evidence="1" type="ORF">KL86CLO1_13048</name>
</gene>
<name>A0A212KGK3_9FIRM</name>